<feature type="transmembrane region" description="Helical" evidence="6">
    <location>
        <begin position="375"/>
        <end position="395"/>
    </location>
</feature>
<dbReference type="AlphaFoldDB" id="E7QZI4"/>
<reference evidence="10" key="2">
    <citation type="submission" date="2016-11" db="EMBL/GenBank/DDBJ databases">
        <authorList>
            <person name="Varghese N."/>
            <person name="Submissions S."/>
        </authorList>
    </citation>
    <scope>NUCLEOTIDE SEQUENCE [LARGE SCALE GENOMIC DNA]</scope>
    <source>
        <strain evidence="10">DX253</strain>
    </source>
</reference>
<comment type="subcellular location">
    <subcellularLocation>
        <location evidence="1">Cell membrane</location>
        <topology evidence="1">Multi-pass membrane protein</topology>
    </subcellularLocation>
</comment>
<feature type="transmembrane region" description="Helical" evidence="6">
    <location>
        <begin position="12"/>
        <end position="34"/>
    </location>
</feature>
<reference evidence="7 9" key="1">
    <citation type="journal article" date="2014" name="ISME J.">
        <title>Trehalose/2-sulfotrehalose biosynthesis and glycine-betaine uptake are widely spread mechanisms for osmoadaptation in the Halobacteriales.</title>
        <authorList>
            <person name="Youssef N.H."/>
            <person name="Savage-Ashlock K.N."/>
            <person name="McCully A.L."/>
            <person name="Luedtke B."/>
            <person name="Shaw E.I."/>
            <person name="Hoff W.D."/>
            <person name="Elshahed M.S."/>
        </authorList>
    </citation>
    <scope>NUCLEOTIDE SEQUENCE [LARGE SCALE GENOMIC DNA]</scope>
    <source>
        <strain evidence="7 9">DX253</strain>
    </source>
</reference>
<dbReference type="InterPro" id="IPR002293">
    <property type="entry name" value="AA/rel_permease1"/>
</dbReference>
<feature type="transmembrane region" description="Helical" evidence="6">
    <location>
        <begin position="222"/>
        <end position="243"/>
    </location>
</feature>
<evidence type="ECO:0000256" key="1">
    <source>
        <dbReference type="ARBA" id="ARBA00004651"/>
    </source>
</evidence>
<dbReference type="InterPro" id="IPR050367">
    <property type="entry name" value="APC_superfamily"/>
</dbReference>
<evidence type="ECO:0000313" key="9">
    <source>
        <dbReference type="Proteomes" id="UP000003751"/>
    </source>
</evidence>
<keyword evidence="2" id="KW-1003">Cell membrane</keyword>
<evidence type="ECO:0000256" key="6">
    <source>
        <dbReference type="SAM" id="Phobius"/>
    </source>
</evidence>
<dbReference type="Proteomes" id="UP000003751">
    <property type="component" value="Unassembled WGS sequence"/>
</dbReference>
<evidence type="ECO:0000313" key="7">
    <source>
        <dbReference type="EMBL" id="EFW90105.1"/>
    </source>
</evidence>
<feature type="transmembrane region" description="Helical" evidence="6">
    <location>
        <begin position="91"/>
        <end position="116"/>
    </location>
</feature>
<dbReference type="OrthoDB" id="200469at2157"/>
<feature type="transmembrane region" description="Helical" evidence="6">
    <location>
        <begin position="179"/>
        <end position="201"/>
    </location>
</feature>
<keyword evidence="4 6" id="KW-1133">Transmembrane helix</keyword>
<evidence type="ECO:0000256" key="5">
    <source>
        <dbReference type="ARBA" id="ARBA00023136"/>
    </source>
</evidence>
<dbReference type="GO" id="GO:0005886">
    <property type="term" value="C:plasma membrane"/>
    <property type="evidence" value="ECO:0007669"/>
    <property type="project" value="UniProtKB-SubCell"/>
</dbReference>
<dbReference type="RefSeq" id="WP_007983223.1">
    <property type="nucleotide sequence ID" value="NZ_AEMG01000029.1"/>
</dbReference>
<dbReference type="GO" id="GO:0022857">
    <property type="term" value="F:transmembrane transporter activity"/>
    <property type="evidence" value="ECO:0007669"/>
    <property type="project" value="InterPro"/>
</dbReference>
<dbReference type="EMBL" id="AEMG01000029">
    <property type="protein sequence ID" value="EFW90105.1"/>
    <property type="molecule type" value="Genomic_DNA"/>
</dbReference>
<feature type="transmembrane region" description="Helical" evidence="6">
    <location>
        <begin position="148"/>
        <end position="167"/>
    </location>
</feature>
<feature type="transmembrane region" description="Helical" evidence="6">
    <location>
        <begin position="270"/>
        <end position="296"/>
    </location>
</feature>
<proteinExistence type="predicted"/>
<evidence type="ECO:0000256" key="4">
    <source>
        <dbReference type="ARBA" id="ARBA00022989"/>
    </source>
</evidence>
<sequence>MPKDLERDLGLVSTTTISIGAMVGSGIFVLPGLAAAKAGPAVILAYFLAGVVVLPAAISKAEMATAMPEAGGTYLYIDRAMGPLPGTIAGIGAWFSLVFKSAFALVGLGAYLLLLVEIPPGLLTVVGLGIALLLVAVNVVGVKQTGRLQATIVSVVLLSLIGFVADGSTYVDGDLYHPFFSHGGGGLLAATGFVFVSYAGVTKIASVAEEVENPGRTIPRAILGSVVLMMFLYTLTVFVIVGVTPPDSLHHNLTPMAAAAVQFAGESARLAVAGVAVLALTSMANAGILSSSRYPLAMSRDSLAPNRFSRINGRFKTPVAAIAFTGVVLLVLIAFVPVNELAKLASAFQIVVFGLINVALVAFRESSLDWYDPEFVAPGYPWVQLFGVVGTVVLLTQLGLIPLAGAVGIFVVGVGWYRLYGRDKTDREGAALDALRRSMGQQTLDRTEQAVADSHENVLVVVGEDTDPSRIRALVRMGAFVVAKNDGTLRVAKIEAVPEQTTLSSMVESSETDIEFENRVTESLPSIETSVVVDELVTHNPRHAVVNVADEMDADAVFGELEPDYLHAELLGTGIDWYMNHAPCDVGFLQNRGLGDISTVTVLVEPGIFNAAKVSVATEIATHSDATLHFVTAVANDASPELVEATEDFYGELEDVSSVPTEWELIRTDDRVETLVGATMDSDLVVLGTIPHSTPYTLLFGHFSTDISDRIDGSVLLFHPNESDGRTFVRKLLERVAFGTTESSSS</sequence>
<feature type="transmembrane region" description="Helical" evidence="6">
    <location>
        <begin position="344"/>
        <end position="363"/>
    </location>
</feature>
<dbReference type="Gene3D" id="1.20.1740.10">
    <property type="entry name" value="Amino acid/polyamine transporter I"/>
    <property type="match status" value="1"/>
</dbReference>
<feature type="transmembrane region" description="Helical" evidence="6">
    <location>
        <begin position="40"/>
        <end position="58"/>
    </location>
</feature>
<organism evidence="7 9">
    <name type="scientific">Haladaptatus paucihalophilus DX253</name>
    <dbReference type="NCBI Taxonomy" id="797209"/>
    <lineage>
        <taxon>Archaea</taxon>
        <taxon>Methanobacteriati</taxon>
        <taxon>Methanobacteriota</taxon>
        <taxon>Stenosarchaea group</taxon>
        <taxon>Halobacteria</taxon>
        <taxon>Halobacteriales</taxon>
        <taxon>Haladaptataceae</taxon>
        <taxon>Haladaptatus</taxon>
    </lineage>
</organism>
<keyword evidence="10" id="KW-1185">Reference proteome</keyword>
<feature type="transmembrane region" description="Helical" evidence="6">
    <location>
        <begin position="401"/>
        <end position="420"/>
    </location>
</feature>
<feature type="transmembrane region" description="Helical" evidence="6">
    <location>
        <begin position="122"/>
        <end position="141"/>
    </location>
</feature>
<keyword evidence="5 6" id="KW-0472">Membrane</keyword>
<evidence type="ECO:0000256" key="3">
    <source>
        <dbReference type="ARBA" id="ARBA00022692"/>
    </source>
</evidence>
<gene>
    <name evidence="8" type="ORF">SAMN05444342_2868</name>
    <name evidence="7" type="ORF">ZOD2009_20967</name>
</gene>
<dbReference type="SUPFAM" id="SSF52402">
    <property type="entry name" value="Adenine nucleotide alpha hydrolases-like"/>
    <property type="match status" value="1"/>
</dbReference>
<dbReference type="Proteomes" id="UP000184203">
    <property type="component" value="Unassembled WGS sequence"/>
</dbReference>
<dbReference type="eggNOG" id="arCOG00009">
    <property type="taxonomic scope" value="Archaea"/>
</dbReference>
<dbReference type="PATRIC" id="fig|797209.4.peg.4111"/>
<accession>E7QZI4</accession>
<dbReference type="Gene3D" id="3.40.50.12370">
    <property type="match status" value="1"/>
</dbReference>
<dbReference type="Pfam" id="PF13520">
    <property type="entry name" value="AA_permease_2"/>
    <property type="match status" value="1"/>
</dbReference>
<reference evidence="8" key="3">
    <citation type="submission" date="2016-11" db="EMBL/GenBank/DDBJ databases">
        <authorList>
            <person name="Jaros S."/>
            <person name="Januszkiewicz K."/>
            <person name="Wedrychowicz H."/>
        </authorList>
    </citation>
    <scope>NUCLEOTIDE SEQUENCE [LARGE SCALE GENOMIC DNA]</scope>
    <source>
        <strain evidence="8">DX253</strain>
    </source>
</reference>
<dbReference type="PANTHER" id="PTHR42770">
    <property type="entry name" value="AMINO ACID TRANSPORTER-RELATED"/>
    <property type="match status" value="1"/>
</dbReference>
<dbReference type="EMBL" id="FRAN01000004">
    <property type="protein sequence ID" value="SHL05567.1"/>
    <property type="molecule type" value="Genomic_DNA"/>
</dbReference>
<feature type="transmembrane region" description="Helical" evidence="6">
    <location>
        <begin position="317"/>
        <end position="338"/>
    </location>
</feature>
<evidence type="ECO:0000313" key="8">
    <source>
        <dbReference type="EMBL" id="SHL05567.1"/>
    </source>
</evidence>
<dbReference type="PANTHER" id="PTHR42770:SF11">
    <property type="entry name" value="INNER MEMBRANE TRANSPORT PROTEIN YBAT"/>
    <property type="match status" value="1"/>
</dbReference>
<name>E7QZI4_HALPU</name>
<keyword evidence="3 6" id="KW-0812">Transmembrane</keyword>
<evidence type="ECO:0000256" key="2">
    <source>
        <dbReference type="ARBA" id="ARBA00022475"/>
    </source>
</evidence>
<evidence type="ECO:0000313" key="10">
    <source>
        <dbReference type="Proteomes" id="UP000184203"/>
    </source>
</evidence>
<protein>
    <submittedName>
        <fullName evidence="8">Amino acid/polyamine/organocation transporter, APC superfamily</fullName>
    </submittedName>
    <submittedName>
        <fullName evidence="7">Stress response protein/ transporter 5 ( substrates cationic amino acids)</fullName>
    </submittedName>
</protein>
<dbReference type="STRING" id="797209.GCA_000376445_03233"/>